<sequence length="152" mass="16300">ESREPPGASGEPARTRLHRRRFGAHCRALVGDPRLPAVLADPRPDPLRDPPGPGRGDREGQARRHRPGHVQCRRSAGLLRRRLPADDRRAAPGPRGAGMGGDTDRHRRAPRGGRGRCAAGQEEGDRGGSSYARPDDRVGQGGHRGGQGCTPM</sequence>
<feature type="non-terminal residue" evidence="2">
    <location>
        <position position="1"/>
    </location>
</feature>
<feature type="region of interest" description="Disordered" evidence="1">
    <location>
        <begin position="28"/>
        <end position="152"/>
    </location>
</feature>
<name>A0A6J4LFY7_9ACTN</name>
<evidence type="ECO:0000256" key="1">
    <source>
        <dbReference type="SAM" id="MobiDB-lite"/>
    </source>
</evidence>
<evidence type="ECO:0000313" key="2">
    <source>
        <dbReference type="EMBL" id="CAA9331728.1"/>
    </source>
</evidence>
<feature type="region of interest" description="Disordered" evidence="1">
    <location>
        <begin position="1"/>
        <end position="20"/>
    </location>
</feature>
<organism evidence="2">
    <name type="scientific">uncultured Nocardioidaceae bacterium</name>
    <dbReference type="NCBI Taxonomy" id="253824"/>
    <lineage>
        <taxon>Bacteria</taxon>
        <taxon>Bacillati</taxon>
        <taxon>Actinomycetota</taxon>
        <taxon>Actinomycetes</taxon>
        <taxon>Propionibacteriales</taxon>
        <taxon>Nocardioidaceae</taxon>
        <taxon>environmental samples</taxon>
    </lineage>
</organism>
<feature type="compositionally biased region" description="Gly residues" evidence="1">
    <location>
        <begin position="139"/>
        <end position="152"/>
    </location>
</feature>
<feature type="compositionally biased region" description="Basic residues" evidence="1">
    <location>
        <begin position="63"/>
        <end position="72"/>
    </location>
</feature>
<protein>
    <submittedName>
        <fullName evidence="2">Uncharacterized protein</fullName>
    </submittedName>
</protein>
<dbReference type="EMBL" id="CADCUF010000132">
    <property type="protein sequence ID" value="CAA9331728.1"/>
    <property type="molecule type" value="Genomic_DNA"/>
</dbReference>
<gene>
    <name evidence="2" type="ORF">AVDCRST_MAG24-843</name>
</gene>
<feature type="non-terminal residue" evidence="2">
    <location>
        <position position="152"/>
    </location>
</feature>
<proteinExistence type="predicted"/>
<dbReference type="AlphaFoldDB" id="A0A6J4LFY7"/>
<reference evidence="2" key="1">
    <citation type="submission" date="2020-02" db="EMBL/GenBank/DDBJ databases">
        <authorList>
            <person name="Meier V. D."/>
        </authorList>
    </citation>
    <scope>NUCLEOTIDE SEQUENCE</scope>
    <source>
        <strain evidence="2">AVDCRST_MAG24</strain>
    </source>
</reference>
<accession>A0A6J4LFY7</accession>